<feature type="signal peptide" evidence="1">
    <location>
        <begin position="1"/>
        <end position="21"/>
    </location>
</feature>
<dbReference type="EMBL" id="CCBB010000003">
    <property type="protein sequence ID" value="CDO11399.1"/>
    <property type="molecule type" value="Genomic_DNA"/>
</dbReference>
<name>W9AZY3_MYCCO</name>
<reference evidence="2" key="2">
    <citation type="submission" date="2014-03" db="EMBL/GenBank/DDBJ databases">
        <authorList>
            <person name="Urmite Genomes"/>
        </authorList>
    </citation>
    <scope>NUCLEOTIDE SEQUENCE</scope>
    <source>
        <strain evidence="2">DSM 44829</strain>
    </source>
</reference>
<dbReference type="eggNOG" id="ENOG5030UAG">
    <property type="taxonomic scope" value="Bacteria"/>
</dbReference>
<feature type="chain" id="PRO_5004916806" description="Secreted protein" evidence="1">
    <location>
        <begin position="22"/>
        <end position="124"/>
    </location>
</feature>
<reference evidence="2" key="1">
    <citation type="submission" date="2014-03" db="EMBL/GenBank/DDBJ databases">
        <title>Draft Genome Sequence of Mycobacterium cosmeticum DSM 44829.</title>
        <authorList>
            <person name="Croce O."/>
            <person name="Robert C."/>
            <person name="Raoult D."/>
            <person name="Drancourt M."/>
        </authorList>
    </citation>
    <scope>NUCLEOTIDE SEQUENCE [LARGE SCALE GENOMIC DNA]</scope>
    <source>
        <strain evidence="2">DSM 44829</strain>
    </source>
</reference>
<keyword evidence="1" id="KW-0732">Signal</keyword>
<evidence type="ECO:0000313" key="3">
    <source>
        <dbReference type="Proteomes" id="UP000028870"/>
    </source>
</evidence>
<dbReference type="AlphaFoldDB" id="W9AZY3"/>
<proteinExistence type="predicted"/>
<protein>
    <recommendedName>
        <fullName evidence="4">Secreted protein</fullName>
    </recommendedName>
</protein>
<comment type="caution">
    <text evidence="2">The sequence shown here is derived from an EMBL/GenBank/DDBJ whole genome shotgun (WGS) entry which is preliminary data.</text>
</comment>
<sequence>MTAACAVAAAAALTPAVAAQADIAAPAPLAPVTQILDNTIAGPMDFLAQDNWLQNNLWWIGTSNKNPPQQLLVTSFVPLSLIPGFLQGAWKSVTAGLDFQVCFLGASAKIGPYGTLTVSLGRGC</sequence>
<evidence type="ECO:0008006" key="4">
    <source>
        <dbReference type="Google" id="ProtNLM"/>
    </source>
</evidence>
<gene>
    <name evidence="2" type="ORF">BN977_06241</name>
</gene>
<evidence type="ECO:0000313" key="2">
    <source>
        <dbReference type="EMBL" id="CDO11399.1"/>
    </source>
</evidence>
<dbReference type="Proteomes" id="UP000028870">
    <property type="component" value="Unassembled WGS sequence"/>
</dbReference>
<dbReference type="STRING" id="258533.BN977_06241"/>
<accession>W9AZY3</accession>
<organism evidence="2 3">
    <name type="scientific">Mycolicibacterium cosmeticum</name>
    <dbReference type="NCBI Taxonomy" id="258533"/>
    <lineage>
        <taxon>Bacteria</taxon>
        <taxon>Bacillati</taxon>
        <taxon>Actinomycetota</taxon>
        <taxon>Actinomycetes</taxon>
        <taxon>Mycobacteriales</taxon>
        <taxon>Mycobacteriaceae</taxon>
        <taxon>Mycolicibacterium</taxon>
    </lineage>
</organism>
<evidence type="ECO:0000256" key="1">
    <source>
        <dbReference type="SAM" id="SignalP"/>
    </source>
</evidence>
<dbReference type="OrthoDB" id="4753002at2"/>
<keyword evidence="3" id="KW-1185">Reference proteome</keyword>